<keyword evidence="3" id="KW-0804">Transcription</keyword>
<accession>A0ABV5JCQ0</accession>
<dbReference type="Gene3D" id="3.40.50.880">
    <property type="match status" value="1"/>
</dbReference>
<dbReference type="SUPFAM" id="SSF52317">
    <property type="entry name" value="Class I glutamine amidotransferase-like"/>
    <property type="match status" value="1"/>
</dbReference>
<dbReference type="EMBL" id="JBHMEA010000016">
    <property type="protein sequence ID" value="MFB9231236.1"/>
    <property type="molecule type" value="Genomic_DNA"/>
</dbReference>
<keyword evidence="7" id="KW-1185">Reference proteome</keyword>
<evidence type="ECO:0000256" key="3">
    <source>
        <dbReference type="ARBA" id="ARBA00023163"/>
    </source>
</evidence>
<reference evidence="6 7" key="1">
    <citation type="submission" date="2024-09" db="EMBL/GenBank/DDBJ databases">
        <authorList>
            <person name="Sun Q."/>
            <person name="Mori K."/>
        </authorList>
    </citation>
    <scope>NUCLEOTIDE SEQUENCE [LARGE SCALE GENOMIC DNA]</scope>
    <source>
        <strain evidence="6 7">CECT 8726</strain>
    </source>
</reference>
<feature type="region of interest" description="Disordered" evidence="4">
    <location>
        <begin position="254"/>
        <end position="273"/>
    </location>
</feature>
<name>A0ABV5JCQ0_9RHOB</name>
<evidence type="ECO:0000256" key="4">
    <source>
        <dbReference type="SAM" id="MobiDB-lite"/>
    </source>
</evidence>
<organism evidence="6 7">
    <name type="scientific">Pseudohalocynthiibacter aestuariivivens</name>
    <dbReference type="NCBI Taxonomy" id="1591409"/>
    <lineage>
        <taxon>Bacteria</taxon>
        <taxon>Pseudomonadati</taxon>
        <taxon>Pseudomonadota</taxon>
        <taxon>Alphaproteobacteria</taxon>
        <taxon>Rhodobacterales</taxon>
        <taxon>Paracoccaceae</taxon>
        <taxon>Pseudohalocynthiibacter</taxon>
    </lineage>
</organism>
<evidence type="ECO:0000259" key="5">
    <source>
        <dbReference type="PROSITE" id="PS01124"/>
    </source>
</evidence>
<gene>
    <name evidence="6" type="ORF">ACFFUT_05485</name>
</gene>
<dbReference type="InterPro" id="IPR009057">
    <property type="entry name" value="Homeodomain-like_sf"/>
</dbReference>
<dbReference type="PANTHER" id="PTHR46796">
    <property type="entry name" value="HTH-TYPE TRANSCRIPTIONAL ACTIVATOR RHAS-RELATED"/>
    <property type="match status" value="1"/>
</dbReference>
<evidence type="ECO:0000313" key="7">
    <source>
        <dbReference type="Proteomes" id="UP001589683"/>
    </source>
</evidence>
<keyword evidence="1" id="KW-0805">Transcription regulation</keyword>
<dbReference type="InterPro" id="IPR029062">
    <property type="entry name" value="Class_I_gatase-like"/>
</dbReference>
<dbReference type="Proteomes" id="UP001589683">
    <property type="component" value="Unassembled WGS sequence"/>
</dbReference>
<dbReference type="PROSITE" id="PS01124">
    <property type="entry name" value="HTH_ARAC_FAMILY_2"/>
    <property type="match status" value="1"/>
</dbReference>
<evidence type="ECO:0000256" key="2">
    <source>
        <dbReference type="ARBA" id="ARBA00023125"/>
    </source>
</evidence>
<dbReference type="RefSeq" id="WP_213888997.1">
    <property type="nucleotide sequence ID" value="NZ_JAGFNU010000005.1"/>
</dbReference>
<dbReference type="SMART" id="SM00342">
    <property type="entry name" value="HTH_ARAC"/>
    <property type="match status" value="1"/>
</dbReference>
<dbReference type="PANTHER" id="PTHR46796:SF7">
    <property type="entry name" value="ARAC FAMILY TRANSCRIPTIONAL REGULATOR"/>
    <property type="match status" value="1"/>
</dbReference>
<sequence length="273" mass="30635">MIECDEDAEALIVRLGRGRTPASIIICSDTEARIVEKTRLLSLLRLANRNGVPIYGVGGAAWLIAETGILKDGKGTVHWKSLAAFAEQYSDVCTEDALLSQMARCRVAPENWPLSTWCWILLALFRLRRRRPRQINCWFQYRGAGIPANPDRRRIGCGMCPMILSDAVRVVAYNIEYPLQATQVAEKCGVSVHQLERSFQNHLSTSPMQYYTQLRLEHAHNLTTQTNMTVLEVAVASGFGSTGALTKNFARRYGETPKQRRQNARRLSVAEAL</sequence>
<evidence type="ECO:0000313" key="6">
    <source>
        <dbReference type="EMBL" id="MFB9231236.1"/>
    </source>
</evidence>
<dbReference type="InterPro" id="IPR018060">
    <property type="entry name" value="HTH_AraC"/>
</dbReference>
<dbReference type="Gene3D" id="1.10.10.60">
    <property type="entry name" value="Homeodomain-like"/>
    <property type="match status" value="1"/>
</dbReference>
<feature type="domain" description="HTH araC/xylS-type" evidence="5">
    <location>
        <begin position="165"/>
        <end position="263"/>
    </location>
</feature>
<evidence type="ECO:0000256" key="1">
    <source>
        <dbReference type="ARBA" id="ARBA00023015"/>
    </source>
</evidence>
<protein>
    <submittedName>
        <fullName evidence="6">Helix-turn-helix domain-containing protein</fullName>
    </submittedName>
</protein>
<dbReference type="Pfam" id="PF12833">
    <property type="entry name" value="HTH_18"/>
    <property type="match status" value="1"/>
</dbReference>
<comment type="caution">
    <text evidence="6">The sequence shown here is derived from an EMBL/GenBank/DDBJ whole genome shotgun (WGS) entry which is preliminary data.</text>
</comment>
<dbReference type="InterPro" id="IPR050204">
    <property type="entry name" value="AraC_XylS_family_regulators"/>
</dbReference>
<keyword evidence="2" id="KW-0238">DNA-binding</keyword>
<proteinExistence type="predicted"/>
<dbReference type="SUPFAM" id="SSF46689">
    <property type="entry name" value="Homeodomain-like"/>
    <property type="match status" value="2"/>
</dbReference>